<evidence type="ECO:0008006" key="4">
    <source>
        <dbReference type="Google" id="ProtNLM"/>
    </source>
</evidence>
<evidence type="ECO:0000313" key="1">
    <source>
        <dbReference type="EMBL" id="CAF1153866.1"/>
    </source>
</evidence>
<evidence type="ECO:0000313" key="3">
    <source>
        <dbReference type="Proteomes" id="UP000663836"/>
    </source>
</evidence>
<proteinExistence type="predicted"/>
<comment type="caution">
    <text evidence="2">The sequence shown here is derived from an EMBL/GenBank/DDBJ whole genome shotgun (WGS) entry which is preliminary data.</text>
</comment>
<accession>A0A819K312</accession>
<dbReference type="PANTHER" id="PTHR36451:SF1">
    <property type="entry name" value="OMEGA-HYDROXY-BETA-DIHYDROMENAQUINONE-9 SULFOTRANSFERASE STF3"/>
    <property type="match status" value="1"/>
</dbReference>
<dbReference type="EMBL" id="CAJOBD010003279">
    <property type="protein sequence ID" value="CAF3939051.1"/>
    <property type="molecule type" value="Genomic_DNA"/>
</dbReference>
<dbReference type="Proteomes" id="UP000663864">
    <property type="component" value="Unassembled WGS sequence"/>
</dbReference>
<gene>
    <name evidence="2" type="ORF">JBS370_LOCUS22890</name>
    <name evidence="1" type="ORF">ZHD862_LOCUS20310</name>
</gene>
<evidence type="ECO:0000313" key="2">
    <source>
        <dbReference type="EMBL" id="CAF3939051.1"/>
    </source>
</evidence>
<sequence length="111" mass="13125">MKFRNLQNDTLKKTQKNIFHVSYGNLMRNPINVVQQIYDHFNLHLLDEMKTAIHNWLLENPQGKQGRNKYSLVEFGLTKEDLERRYADYNKLFLSSTYSNNQSSSTNPIQS</sequence>
<dbReference type="InterPro" id="IPR052736">
    <property type="entry name" value="Stf3_sulfotransferase"/>
</dbReference>
<protein>
    <recommendedName>
        <fullName evidence="4">Sulfotransferase domain-containing protein</fullName>
    </recommendedName>
</protein>
<dbReference type="SUPFAM" id="SSF52540">
    <property type="entry name" value="P-loop containing nucleoside triphosphate hydrolases"/>
    <property type="match status" value="1"/>
</dbReference>
<dbReference type="AlphaFoldDB" id="A0A819K312"/>
<dbReference type="PANTHER" id="PTHR36451">
    <property type="entry name" value="PAPS-DEPENDENT SULFOTRANSFERASE STF3"/>
    <property type="match status" value="1"/>
</dbReference>
<dbReference type="Proteomes" id="UP000663836">
    <property type="component" value="Unassembled WGS sequence"/>
</dbReference>
<reference evidence="2" key="1">
    <citation type="submission" date="2021-02" db="EMBL/GenBank/DDBJ databases">
        <authorList>
            <person name="Nowell W R."/>
        </authorList>
    </citation>
    <scope>NUCLEOTIDE SEQUENCE</scope>
</reference>
<name>A0A819K312_9BILA</name>
<organism evidence="2 3">
    <name type="scientific">Rotaria sordida</name>
    <dbReference type="NCBI Taxonomy" id="392033"/>
    <lineage>
        <taxon>Eukaryota</taxon>
        <taxon>Metazoa</taxon>
        <taxon>Spiralia</taxon>
        <taxon>Gnathifera</taxon>
        <taxon>Rotifera</taxon>
        <taxon>Eurotatoria</taxon>
        <taxon>Bdelloidea</taxon>
        <taxon>Philodinida</taxon>
        <taxon>Philodinidae</taxon>
        <taxon>Rotaria</taxon>
    </lineage>
</organism>
<dbReference type="EMBL" id="CAJNOT010001148">
    <property type="protein sequence ID" value="CAF1153866.1"/>
    <property type="molecule type" value="Genomic_DNA"/>
</dbReference>
<dbReference type="Gene3D" id="3.40.50.300">
    <property type="entry name" value="P-loop containing nucleotide triphosphate hydrolases"/>
    <property type="match status" value="1"/>
</dbReference>
<dbReference type="InterPro" id="IPR027417">
    <property type="entry name" value="P-loop_NTPase"/>
</dbReference>